<sequence length="402" mass="43874">MDDFLIKFFPKVHARKRHAKEDNYYKYDDQLLQLFTSSLYLVALVASFGASKACRIFGHKPTILVASPFFIGGAGFSALAEHKWMLILARILFGIGVGFGNEIAPVQHKGTVNILFQLFVTIGILIAGIRVSLAIASIPGLVLFFGSMILTKTPASLIERDKDTKGKAALKKIRGVDNVEDEYEEVKRACEIAKEIFQQMTGINAIMFYAPVLFQTMEFKNDASLLSAVITRTVNVASTFVSIYLVDKIGKRKLLLQACVQMFICQVSIGAILLTHLNTTGTMDKGLAAVVVVLVCLYVMCFAWSRGPLGWLVPSETFPLETRTSGFAFAVNSNMLMTFLRGSSFLIDALSHASLHILFLLGLDFGHGIVCGVPSAGNEGRADQFHCGKGVEAASSVEEVHG</sequence>
<reference evidence="1 2" key="1">
    <citation type="journal article" date="2022" name="Plant J.">
        <title>Chromosome-level genome of Camellia lanceoleosa provides a valuable resource for understanding genome evolution and self-incompatibility.</title>
        <authorList>
            <person name="Gong W."/>
            <person name="Xiao S."/>
            <person name="Wang L."/>
            <person name="Liao Z."/>
            <person name="Chang Y."/>
            <person name="Mo W."/>
            <person name="Hu G."/>
            <person name="Li W."/>
            <person name="Zhao G."/>
            <person name="Zhu H."/>
            <person name="Hu X."/>
            <person name="Ji K."/>
            <person name="Xiang X."/>
            <person name="Song Q."/>
            <person name="Yuan D."/>
            <person name="Jin S."/>
            <person name="Zhang L."/>
        </authorList>
    </citation>
    <scope>NUCLEOTIDE SEQUENCE [LARGE SCALE GENOMIC DNA]</scope>
    <source>
        <strain evidence="1">SQ_2022a</strain>
    </source>
</reference>
<keyword evidence="1" id="KW-0813">Transport</keyword>
<keyword evidence="2" id="KW-1185">Reference proteome</keyword>
<proteinExistence type="predicted"/>
<organism evidence="1 2">
    <name type="scientific">Camellia lanceoleosa</name>
    <dbReference type="NCBI Taxonomy" id="1840588"/>
    <lineage>
        <taxon>Eukaryota</taxon>
        <taxon>Viridiplantae</taxon>
        <taxon>Streptophyta</taxon>
        <taxon>Embryophyta</taxon>
        <taxon>Tracheophyta</taxon>
        <taxon>Spermatophyta</taxon>
        <taxon>Magnoliopsida</taxon>
        <taxon>eudicotyledons</taxon>
        <taxon>Gunneridae</taxon>
        <taxon>Pentapetalae</taxon>
        <taxon>asterids</taxon>
        <taxon>Ericales</taxon>
        <taxon>Theaceae</taxon>
        <taxon>Camellia</taxon>
    </lineage>
</organism>
<dbReference type="Proteomes" id="UP001060215">
    <property type="component" value="Chromosome 12"/>
</dbReference>
<protein>
    <submittedName>
        <fullName evidence="1">Sugar transport protein 8</fullName>
    </submittedName>
</protein>
<keyword evidence="1" id="KW-0762">Sugar transport</keyword>
<gene>
    <name evidence="1" type="ORF">LOK49_LG11G01058</name>
</gene>
<accession>A0ACC0G2A8</accession>
<name>A0ACC0G2A8_9ERIC</name>
<dbReference type="EMBL" id="CM045769">
    <property type="protein sequence ID" value="KAI7995232.1"/>
    <property type="molecule type" value="Genomic_DNA"/>
</dbReference>
<evidence type="ECO:0000313" key="1">
    <source>
        <dbReference type="EMBL" id="KAI7995232.1"/>
    </source>
</evidence>
<comment type="caution">
    <text evidence="1">The sequence shown here is derived from an EMBL/GenBank/DDBJ whole genome shotgun (WGS) entry which is preliminary data.</text>
</comment>
<evidence type="ECO:0000313" key="2">
    <source>
        <dbReference type="Proteomes" id="UP001060215"/>
    </source>
</evidence>